<dbReference type="Gene3D" id="2.10.310.10">
    <property type="entry name" value="Serpins superfamily"/>
    <property type="match status" value="1"/>
</dbReference>
<organism evidence="9 10">
    <name type="scientific">Ornithorhynchus anatinus</name>
    <name type="common">Duckbill platypus</name>
    <dbReference type="NCBI Taxonomy" id="9258"/>
    <lineage>
        <taxon>Eukaryota</taxon>
        <taxon>Metazoa</taxon>
        <taxon>Chordata</taxon>
        <taxon>Craniata</taxon>
        <taxon>Vertebrata</taxon>
        <taxon>Euteleostomi</taxon>
        <taxon>Mammalia</taxon>
        <taxon>Monotremata</taxon>
        <taxon>Ornithorhynchidae</taxon>
        <taxon>Ornithorhynchus</taxon>
    </lineage>
</organism>
<dbReference type="InterPro" id="IPR042185">
    <property type="entry name" value="Serpin_sf_2"/>
</dbReference>
<evidence type="ECO:0000256" key="3">
    <source>
        <dbReference type="ARBA" id="ARBA00022729"/>
    </source>
</evidence>
<reference evidence="9" key="3">
    <citation type="submission" date="2025-09" db="UniProtKB">
        <authorList>
            <consortium name="Ensembl"/>
        </authorList>
    </citation>
    <scope>IDENTIFICATION</scope>
    <source>
        <strain evidence="9">Glennie</strain>
    </source>
</reference>
<dbReference type="KEGG" id="oaa:100087033"/>
<dbReference type="InterPro" id="IPR023796">
    <property type="entry name" value="Serpin_dom"/>
</dbReference>
<dbReference type="OrthoDB" id="671595at2759"/>
<dbReference type="PANTHER" id="PTHR11461">
    <property type="entry name" value="SERINE PROTEASE INHIBITOR, SERPIN"/>
    <property type="match status" value="1"/>
</dbReference>
<dbReference type="CDD" id="cd19957">
    <property type="entry name" value="serpinA"/>
    <property type="match status" value="1"/>
</dbReference>
<dbReference type="FunCoup" id="A0A6I8NLR6">
    <property type="interactions" value="306"/>
</dbReference>
<evidence type="ECO:0000256" key="2">
    <source>
        <dbReference type="ARBA" id="ARBA00022690"/>
    </source>
</evidence>
<dbReference type="PROSITE" id="PS00284">
    <property type="entry name" value="SERPIN"/>
    <property type="match status" value="1"/>
</dbReference>
<evidence type="ECO:0000256" key="4">
    <source>
        <dbReference type="ARBA" id="ARBA00022900"/>
    </source>
</evidence>
<dbReference type="InParanoid" id="A0A6I8NLR6"/>
<keyword evidence="5" id="KW-0325">Glycoprotein</keyword>
<dbReference type="PRINTS" id="PR00780">
    <property type="entry name" value="LEUSERPINII"/>
</dbReference>
<dbReference type="FunFam" id="2.10.310.10:FF:000001">
    <property type="entry name" value="Serpin family A member 1"/>
    <property type="match status" value="1"/>
</dbReference>
<feature type="signal peptide" evidence="7">
    <location>
        <begin position="1"/>
        <end position="17"/>
    </location>
</feature>
<evidence type="ECO:0000256" key="7">
    <source>
        <dbReference type="SAM" id="SignalP"/>
    </source>
</evidence>
<feature type="chain" id="PRO_5026109286" description="Serpin domain-containing protein" evidence="7">
    <location>
        <begin position="18"/>
        <end position="453"/>
    </location>
</feature>
<keyword evidence="2" id="KW-0646">Protease inhibitor</keyword>
<protein>
    <recommendedName>
        <fullName evidence="8">Serpin domain-containing protein</fullName>
    </recommendedName>
</protein>
<dbReference type="Gene3D" id="2.30.39.10">
    <property type="entry name" value="Alpha-1-antitrypsin, domain 1"/>
    <property type="match status" value="1"/>
</dbReference>
<dbReference type="RefSeq" id="XP_028922767.1">
    <property type="nucleotide sequence ID" value="XM_029066934.1"/>
</dbReference>
<feature type="domain" description="Serpin" evidence="8">
    <location>
        <begin position="94"/>
        <end position="450"/>
    </location>
</feature>
<dbReference type="InterPro" id="IPR000215">
    <property type="entry name" value="Serpin_fam"/>
</dbReference>
<evidence type="ECO:0000313" key="10">
    <source>
        <dbReference type="Proteomes" id="UP000002279"/>
    </source>
</evidence>
<dbReference type="Pfam" id="PF00079">
    <property type="entry name" value="Serpin"/>
    <property type="match status" value="1"/>
</dbReference>
<dbReference type="AlphaFoldDB" id="A0A6I8NLR6"/>
<evidence type="ECO:0000256" key="5">
    <source>
        <dbReference type="ARBA" id="ARBA00023180"/>
    </source>
</evidence>
<evidence type="ECO:0000256" key="1">
    <source>
        <dbReference type="ARBA" id="ARBA00009500"/>
    </source>
</evidence>
<dbReference type="PANTHER" id="PTHR11461:SF165">
    <property type="entry name" value="ALPHA-1-ANTITRYPSIN"/>
    <property type="match status" value="1"/>
</dbReference>
<dbReference type="Gene3D" id="3.30.497.10">
    <property type="entry name" value="Antithrombin, subunit I, domain 2"/>
    <property type="match status" value="1"/>
</dbReference>
<sequence length="453" mass="50265">MLMFSLGLLPLLGPSATLNGILGSRFRTDPVIASGDSIIQLKMPPSIFLLLLVAGLLPTARCNEVTSSPATTQEPAERDTPCYQISANIANFALNLYQQLASDSNSTNIFFSPLSISSAFALLSLGARSVTHTQILEGLGFNLTRTSEAEIHKGFQDIVRSLARANSGLQLDTGSALFVDNKLKLLERFLEDAKNLYSSEAFSTDFKDLAVAKKQINDYVEKGTHGQITELIDDLHPASLLVLVNFIFFKAKWEKPFKMENTVEDDFFVDEKTTVRVPLMQRLGMFHYMYDSELSCNVVTMQYVGNATAYFVLPQQGKTKQVEDHLTKDRILKWSESMKRRSLNLRFPKFSISGTYQLEKILGKLGVTDVFTDKADLSGLTDQVHLKVSKAVHKAMLKVDEKGTEASAATAVEAMPMSLPPTVTYNHPFLVIIYEKITQTMLFLGKIVNPTVP</sequence>
<dbReference type="GeneTree" id="ENSGT00940000154493"/>
<keyword evidence="4" id="KW-0722">Serine protease inhibitor</keyword>
<dbReference type="Ensembl" id="ENSOANT00000066243.1">
    <property type="protein sequence ID" value="ENSOANP00000041622.1"/>
    <property type="gene ID" value="ENSOANG00000014333.4"/>
</dbReference>
<dbReference type="GeneID" id="100087033"/>
<dbReference type="Proteomes" id="UP000002279">
    <property type="component" value="Chromosome 1"/>
</dbReference>
<dbReference type="SUPFAM" id="SSF56574">
    <property type="entry name" value="Serpins"/>
    <property type="match status" value="1"/>
</dbReference>
<evidence type="ECO:0000259" key="8">
    <source>
        <dbReference type="SMART" id="SM00093"/>
    </source>
</evidence>
<comment type="similarity">
    <text evidence="1 6">Belongs to the serpin family.</text>
</comment>
<dbReference type="FunFam" id="3.30.497.10:FF:000001">
    <property type="entry name" value="Serine protease inhibitor"/>
    <property type="match status" value="1"/>
</dbReference>
<keyword evidence="3 7" id="KW-0732">Signal</keyword>
<reference evidence="9" key="2">
    <citation type="submission" date="2025-08" db="UniProtKB">
        <authorList>
            <consortium name="Ensembl"/>
        </authorList>
    </citation>
    <scope>IDENTIFICATION</scope>
    <source>
        <strain evidence="9">Glennie</strain>
    </source>
</reference>
<evidence type="ECO:0000313" key="9">
    <source>
        <dbReference type="Ensembl" id="ENSOANP00000041622.1"/>
    </source>
</evidence>
<name>A0A6I8NLR6_ORNAN</name>
<dbReference type="Bgee" id="ENSOANG00000014333">
    <property type="expression patterns" value="Expressed in liver and 3 other cell types or tissues"/>
</dbReference>
<proteinExistence type="inferred from homology"/>
<dbReference type="InterPro" id="IPR036186">
    <property type="entry name" value="Serpin_sf"/>
</dbReference>
<dbReference type="OMA" id="AEIMTMS"/>
<dbReference type="GO" id="GO:0004867">
    <property type="term" value="F:serine-type endopeptidase inhibitor activity"/>
    <property type="evidence" value="ECO:0000318"/>
    <property type="project" value="GO_Central"/>
</dbReference>
<evidence type="ECO:0000256" key="6">
    <source>
        <dbReference type="RuleBase" id="RU000411"/>
    </source>
</evidence>
<keyword evidence="10" id="KW-1185">Reference proteome</keyword>
<reference evidence="9 10" key="1">
    <citation type="journal article" date="2008" name="Nature">
        <title>Genome analysis of the platypus reveals unique signatures of evolution.</title>
        <authorList>
            <person name="Warren W.C."/>
            <person name="Hillier L.W."/>
            <person name="Marshall Graves J.A."/>
            <person name="Birney E."/>
            <person name="Ponting C.P."/>
            <person name="Grutzner F."/>
            <person name="Belov K."/>
            <person name="Miller W."/>
            <person name="Clarke L."/>
            <person name="Chinwalla A.T."/>
            <person name="Yang S.P."/>
            <person name="Heger A."/>
            <person name="Locke D.P."/>
            <person name="Miethke P."/>
            <person name="Waters P.D."/>
            <person name="Veyrunes F."/>
            <person name="Fulton L."/>
            <person name="Fulton B."/>
            <person name="Graves T."/>
            <person name="Wallis J."/>
            <person name="Puente X.S."/>
            <person name="Lopez-Otin C."/>
            <person name="Ordonez G.R."/>
            <person name="Eichler E.E."/>
            <person name="Chen L."/>
            <person name="Cheng Z."/>
            <person name="Deakin J.E."/>
            <person name="Alsop A."/>
            <person name="Thompson K."/>
            <person name="Kirby P."/>
            <person name="Papenfuss A.T."/>
            <person name="Wakefield M.J."/>
            <person name="Olender T."/>
            <person name="Lancet D."/>
            <person name="Huttley G.A."/>
            <person name="Smit A.F."/>
            <person name="Pask A."/>
            <person name="Temple-Smith P."/>
            <person name="Batzer M.A."/>
            <person name="Walker J.A."/>
            <person name="Konkel M.K."/>
            <person name="Harris R.S."/>
            <person name="Whittington C.M."/>
            <person name="Wong E.S."/>
            <person name="Gemmell N.J."/>
            <person name="Buschiazzo E."/>
            <person name="Vargas Jentzsch I.M."/>
            <person name="Merkel A."/>
            <person name="Schmitz J."/>
            <person name="Zemann A."/>
            <person name="Churakov G."/>
            <person name="Kriegs J.O."/>
            <person name="Brosius J."/>
            <person name="Murchison E.P."/>
            <person name="Sachidanandam R."/>
            <person name="Smith C."/>
            <person name="Hannon G.J."/>
            <person name="Tsend-Ayush E."/>
            <person name="McMillan D."/>
            <person name="Attenborough R."/>
            <person name="Rens W."/>
            <person name="Ferguson-Smith M."/>
            <person name="Lefevre C.M."/>
            <person name="Sharp J.A."/>
            <person name="Nicholas K.R."/>
            <person name="Ray D.A."/>
            <person name="Kube M."/>
            <person name="Reinhardt R."/>
            <person name="Pringle T.H."/>
            <person name="Taylor J."/>
            <person name="Jones R.C."/>
            <person name="Nixon B."/>
            <person name="Dacheux J.L."/>
            <person name="Niwa H."/>
            <person name="Sekita Y."/>
            <person name="Huang X."/>
            <person name="Stark A."/>
            <person name="Kheradpour P."/>
            <person name="Kellis M."/>
            <person name="Flicek P."/>
            <person name="Chen Y."/>
            <person name="Webber C."/>
            <person name="Hardison R."/>
            <person name="Nelson J."/>
            <person name="Hallsworth-Pepin K."/>
            <person name="Delehaunty K."/>
            <person name="Markovic C."/>
            <person name="Minx P."/>
            <person name="Feng Y."/>
            <person name="Kremitzki C."/>
            <person name="Mitreva M."/>
            <person name="Glasscock J."/>
            <person name="Wylie T."/>
            <person name="Wohldmann P."/>
            <person name="Thiru P."/>
            <person name="Nhan M.N."/>
            <person name="Pohl C.S."/>
            <person name="Smith S.M."/>
            <person name="Hou S."/>
            <person name="Nefedov M."/>
            <person name="de Jong P.J."/>
            <person name="Renfree M.B."/>
            <person name="Mardis E.R."/>
            <person name="Wilson R.K."/>
        </authorList>
    </citation>
    <scope>NUCLEOTIDE SEQUENCE [LARGE SCALE GENOMIC DNA]</scope>
    <source>
        <strain evidence="9 10">Glennie</strain>
    </source>
</reference>
<dbReference type="InterPro" id="IPR042178">
    <property type="entry name" value="Serpin_sf_1"/>
</dbReference>
<dbReference type="FunFam" id="2.30.39.10:FF:000075">
    <property type="entry name" value="Uncharacterized protein"/>
    <property type="match status" value="1"/>
</dbReference>
<gene>
    <name evidence="9" type="primary">LOC100087033</name>
</gene>
<accession>A0A6I8NLR6</accession>
<dbReference type="SMART" id="SM00093">
    <property type="entry name" value="SERPIN"/>
    <property type="match status" value="1"/>
</dbReference>
<dbReference type="InterPro" id="IPR023795">
    <property type="entry name" value="Serpin_CS"/>
</dbReference>
<dbReference type="GO" id="GO:0005615">
    <property type="term" value="C:extracellular space"/>
    <property type="evidence" value="ECO:0000318"/>
    <property type="project" value="GO_Central"/>
</dbReference>